<sequence>MTYKLLAAIALALSSVAPAASAGECEDNFSKSGSIFSGNDFSSRVTVPDLSVKDAMGQMRGIMIGEKMDVITEDVETGAMLVEQRSTGTTRAIPTLINISDEAGAAVVQMTVKTEKGQLAKQDAMRPYMCEILAKMKGGKEGRAAAAQGAKTQNNADVTVKDVYVFSREIAREAKGNAVAVTARHKGRNYALRGRVDYVQEDGEDYNVSFEIPQPGTGLLQVPSDNEPRVGVACLFKPNQLANVLTFRKGDRVVFKGQFLRYDDFKRVLWLQNCVQTR</sequence>
<protein>
    <recommendedName>
        <fullName evidence="4">DUF5666 domain-containing protein</fullName>
    </recommendedName>
</protein>
<keyword evidence="1" id="KW-0732">Signal</keyword>
<proteinExistence type="predicted"/>
<dbReference type="EMBL" id="QFPW01000060">
    <property type="protein sequence ID" value="PZQ45396.1"/>
    <property type="molecule type" value="Genomic_DNA"/>
</dbReference>
<feature type="chain" id="PRO_5015940742" description="DUF5666 domain-containing protein" evidence="1">
    <location>
        <begin position="20"/>
        <end position="278"/>
    </location>
</feature>
<dbReference type="Proteomes" id="UP000249185">
    <property type="component" value="Unassembled WGS sequence"/>
</dbReference>
<accession>A0A2W5MW24</accession>
<feature type="signal peptide" evidence="1">
    <location>
        <begin position="1"/>
        <end position="19"/>
    </location>
</feature>
<organism evidence="2 3">
    <name type="scientific">Rhodovulum sulfidophilum</name>
    <name type="common">Rhodobacter sulfidophilus</name>
    <dbReference type="NCBI Taxonomy" id="35806"/>
    <lineage>
        <taxon>Bacteria</taxon>
        <taxon>Pseudomonadati</taxon>
        <taxon>Pseudomonadota</taxon>
        <taxon>Alphaproteobacteria</taxon>
        <taxon>Rhodobacterales</taxon>
        <taxon>Paracoccaceae</taxon>
        <taxon>Rhodovulum</taxon>
    </lineage>
</organism>
<evidence type="ECO:0008006" key="4">
    <source>
        <dbReference type="Google" id="ProtNLM"/>
    </source>
</evidence>
<gene>
    <name evidence="2" type="ORF">DI556_22780</name>
</gene>
<name>A0A2W5MW24_RHOSU</name>
<evidence type="ECO:0000256" key="1">
    <source>
        <dbReference type="SAM" id="SignalP"/>
    </source>
</evidence>
<comment type="caution">
    <text evidence="2">The sequence shown here is derived from an EMBL/GenBank/DDBJ whole genome shotgun (WGS) entry which is preliminary data.</text>
</comment>
<reference evidence="2 3" key="1">
    <citation type="submission" date="2017-08" db="EMBL/GenBank/DDBJ databases">
        <title>Infants hospitalized years apart are colonized by the same room-sourced microbial strains.</title>
        <authorList>
            <person name="Brooks B."/>
            <person name="Olm M.R."/>
            <person name="Firek B.A."/>
            <person name="Baker R."/>
            <person name="Thomas B.C."/>
            <person name="Morowitz M.J."/>
            <person name="Banfield J.F."/>
        </authorList>
    </citation>
    <scope>NUCLEOTIDE SEQUENCE [LARGE SCALE GENOMIC DNA]</scope>
    <source>
        <strain evidence="2">S2_005_002_R2_34</strain>
    </source>
</reference>
<evidence type="ECO:0000313" key="2">
    <source>
        <dbReference type="EMBL" id="PZQ45396.1"/>
    </source>
</evidence>
<dbReference type="AlphaFoldDB" id="A0A2W5MW24"/>
<evidence type="ECO:0000313" key="3">
    <source>
        <dbReference type="Proteomes" id="UP000249185"/>
    </source>
</evidence>